<dbReference type="InterPro" id="IPR001245">
    <property type="entry name" value="Ser-Thr/Tyr_kinase_cat_dom"/>
</dbReference>
<name>A0AAF1ARC6_DAUCS</name>
<keyword evidence="7" id="KW-0677">Repeat</keyword>
<dbReference type="Pfam" id="PF07714">
    <property type="entry name" value="PK_Tyr_Ser-Thr"/>
    <property type="match status" value="1"/>
</dbReference>
<keyword evidence="8 12" id="KW-1133">Transmembrane helix</keyword>
<dbReference type="GO" id="GO:0005886">
    <property type="term" value="C:plasma membrane"/>
    <property type="evidence" value="ECO:0007669"/>
    <property type="project" value="UniProtKB-SubCell"/>
</dbReference>
<dbReference type="PANTHER" id="PTHR48052:SF29">
    <property type="entry name" value="PROTEIN KINASE DOMAIN-CONTAINING PROTEIN"/>
    <property type="match status" value="1"/>
</dbReference>
<dbReference type="InterPro" id="IPR013210">
    <property type="entry name" value="LRR_N_plant-typ"/>
</dbReference>
<comment type="similarity">
    <text evidence="2">Belongs to the RLP family.</text>
</comment>
<dbReference type="InterPro" id="IPR011009">
    <property type="entry name" value="Kinase-like_dom_sf"/>
</dbReference>
<keyword evidence="5 12" id="KW-0812">Transmembrane</keyword>
<evidence type="ECO:0000256" key="8">
    <source>
        <dbReference type="ARBA" id="ARBA00022989"/>
    </source>
</evidence>
<dbReference type="GO" id="GO:0004674">
    <property type="term" value="F:protein serine/threonine kinase activity"/>
    <property type="evidence" value="ECO:0007669"/>
    <property type="project" value="UniProtKB-EC"/>
</dbReference>
<dbReference type="Pfam" id="PF08263">
    <property type="entry name" value="LRRNT_2"/>
    <property type="match status" value="1"/>
</dbReference>
<dbReference type="PROSITE" id="PS51450">
    <property type="entry name" value="LRR"/>
    <property type="match status" value="1"/>
</dbReference>
<evidence type="ECO:0000313" key="14">
    <source>
        <dbReference type="EMBL" id="WOG89475.1"/>
    </source>
</evidence>
<gene>
    <name evidence="14" type="ORF">DCAR_0208713</name>
</gene>
<feature type="domain" description="Protein kinase" evidence="13">
    <location>
        <begin position="633"/>
        <end position="954"/>
    </location>
</feature>
<dbReference type="Pfam" id="PF00560">
    <property type="entry name" value="LRR_1"/>
    <property type="match status" value="6"/>
</dbReference>
<dbReference type="InterPro" id="IPR001611">
    <property type="entry name" value="Leu-rich_rpt"/>
</dbReference>
<dbReference type="SMART" id="SM00369">
    <property type="entry name" value="LRR_TYP"/>
    <property type="match status" value="8"/>
</dbReference>
<comment type="subcellular location">
    <subcellularLocation>
        <location evidence="1">Cell membrane</location>
        <topology evidence="1">Single-pass type I membrane protein</topology>
    </subcellularLocation>
</comment>
<dbReference type="EMBL" id="CP093344">
    <property type="protein sequence ID" value="WOG89475.1"/>
    <property type="molecule type" value="Genomic_DNA"/>
</dbReference>
<dbReference type="GO" id="GO:0006952">
    <property type="term" value="P:defense response"/>
    <property type="evidence" value="ECO:0007669"/>
    <property type="project" value="UniProtKB-ARBA"/>
</dbReference>
<evidence type="ECO:0000256" key="6">
    <source>
        <dbReference type="ARBA" id="ARBA00022729"/>
    </source>
</evidence>
<dbReference type="PROSITE" id="PS50011">
    <property type="entry name" value="PROTEIN_KINASE_DOM"/>
    <property type="match status" value="1"/>
</dbReference>
<organism evidence="14 15">
    <name type="scientific">Daucus carota subsp. sativus</name>
    <name type="common">Carrot</name>
    <dbReference type="NCBI Taxonomy" id="79200"/>
    <lineage>
        <taxon>Eukaryota</taxon>
        <taxon>Viridiplantae</taxon>
        <taxon>Streptophyta</taxon>
        <taxon>Embryophyta</taxon>
        <taxon>Tracheophyta</taxon>
        <taxon>Spermatophyta</taxon>
        <taxon>Magnoliopsida</taxon>
        <taxon>eudicotyledons</taxon>
        <taxon>Gunneridae</taxon>
        <taxon>Pentapetalae</taxon>
        <taxon>asterids</taxon>
        <taxon>campanulids</taxon>
        <taxon>Apiales</taxon>
        <taxon>Apiaceae</taxon>
        <taxon>Apioideae</taxon>
        <taxon>Scandiceae</taxon>
        <taxon>Daucinae</taxon>
        <taxon>Daucus</taxon>
        <taxon>Daucus sect. Daucus</taxon>
    </lineage>
</organism>
<keyword evidence="6" id="KW-0732">Signal</keyword>
<evidence type="ECO:0000256" key="3">
    <source>
        <dbReference type="ARBA" id="ARBA00022475"/>
    </source>
</evidence>
<dbReference type="GO" id="GO:0051707">
    <property type="term" value="P:response to other organism"/>
    <property type="evidence" value="ECO:0007669"/>
    <property type="project" value="UniProtKB-ARBA"/>
</dbReference>
<evidence type="ECO:0000256" key="9">
    <source>
        <dbReference type="ARBA" id="ARBA00023136"/>
    </source>
</evidence>
<sequence>MLKQRSMRDEGALVLVFCLIGLFACRCRGTEFQNLLSIKSSIRDPLGSLSSWNSSTSFCYWKGITCDNSSHVMKVELSAKNISGKISGSVFQLPFIQVIDLSDNQLEGGIPSNITSCLYLRYLNLSSNNFTGSLPKSWISGLQTLDISNNMFSGEIPEEIGLISSLRVLDLGGNALVGKIPKSIINMTNLEYLTLASNELVGGIPSEIGLMKNLKLIYLGYNNLSGQIPRSIGELSSLNHLNLVYNNLTGEVPPSLGNLSNLEYLFLYLNSLSGSIPHSILNLQRLKSLDLSDNLLSGEIPELIGQLNNLQILHLFSNNLTGKIPDSVTFLPHLQVLQLWSNKISGEIPKNLGKYNNLTVLDLSTNNLTGKIPETLCESGHLAKLILFSNSLEGELPQSLGRCTSLQRIRLQNNRFSGQLSSEFIKLPLVYFLDISGNKFLGRISERTWSMPELEMLNLSRNKFFGNLPESFGSKNLENVDLSENDFSGPIPPSFGNLSELVQLKLSKNKLSGNIPEELSFCRMLVNLDLSHNQLIGKIPISFSEMPVLGQLDLSCNQLSGEISHSLGKVESLVQVNISHNHFHGSLPSTGAFVAIKPSAVTGNNLCGGSTSSLWPCKGLKTSAWWFLLSCIVAALAVLGLSAFVILLLVRRKRITNLQRMERSEDGSWELQFMHDKACKWITIDDVLSSVRDEDIIIRGKFGNSYIGKSSLANMHMQFLINDISSISPSQVCEFYRLQHPNIAKPIAICMSAKGGYLVYEYVEGNFLREIISKISWENRKDIAVGIAKALKHVHSHSSPSTLLCEISSDKIMVSEKDEPCLRLTLSGTTSSMDTKCFLSSAYISAESCRETKGTTEKSDIYGFGLLLIELLTGRSSSSRVELSVHENIVAWARYCYADCHLETWVDPIIKAYALNHHSQIVETMNLALQCTACDPAVRPCANDLVKTLKRIMISSSCVIDID</sequence>
<evidence type="ECO:0000256" key="12">
    <source>
        <dbReference type="SAM" id="Phobius"/>
    </source>
</evidence>
<dbReference type="PANTHER" id="PTHR48052">
    <property type="entry name" value="UNNAMED PRODUCT"/>
    <property type="match status" value="1"/>
</dbReference>
<dbReference type="SUPFAM" id="SSF52047">
    <property type="entry name" value="RNI-like"/>
    <property type="match status" value="1"/>
</dbReference>
<dbReference type="InterPro" id="IPR032675">
    <property type="entry name" value="LRR_dom_sf"/>
</dbReference>
<dbReference type="InterPro" id="IPR055414">
    <property type="entry name" value="LRR_R13L4/SHOC2-like"/>
</dbReference>
<dbReference type="InterPro" id="IPR003591">
    <property type="entry name" value="Leu-rich_rpt_typical-subtyp"/>
</dbReference>
<dbReference type="Gene3D" id="3.80.10.10">
    <property type="entry name" value="Ribonuclease Inhibitor"/>
    <property type="match status" value="4"/>
</dbReference>
<protein>
    <recommendedName>
        <fullName evidence="13">Protein kinase domain-containing protein</fullName>
    </recommendedName>
</protein>
<dbReference type="SUPFAM" id="SSF56112">
    <property type="entry name" value="Protein kinase-like (PK-like)"/>
    <property type="match status" value="1"/>
</dbReference>
<dbReference type="InterPro" id="IPR000719">
    <property type="entry name" value="Prot_kinase_dom"/>
</dbReference>
<dbReference type="Pfam" id="PF23598">
    <property type="entry name" value="LRR_14"/>
    <property type="match status" value="1"/>
</dbReference>
<keyword evidence="4" id="KW-0433">Leucine-rich repeat</keyword>
<keyword evidence="3" id="KW-1003">Cell membrane</keyword>
<reference evidence="14" key="1">
    <citation type="journal article" date="2016" name="Nat. Genet.">
        <title>A high-quality carrot genome assembly provides new insights into carotenoid accumulation and asterid genome evolution.</title>
        <authorList>
            <person name="Iorizzo M."/>
            <person name="Ellison S."/>
            <person name="Senalik D."/>
            <person name="Zeng P."/>
            <person name="Satapoomin P."/>
            <person name="Huang J."/>
            <person name="Bowman M."/>
            <person name="Iovene M."/>
            <person name="Sanseverino W."/>
            <person name="Cavagnaro P."/>
            <person name="Yildiz M."/>
            <person name="Macko-Podgorni A."/>
            <person name="Moranska E."/>
            <person name="Grzebelus E."/>
            <person name="Grzebelus D."/>
            <person name="Ashrafi H."/>
            <person name="Zheng Z."/>
            <person name="Cheng S."/>
            <person name="Spooner D."/>
            <person name="Van Deynze A."/>
            <person name="Simon P."/>
        </authorList>
    </citation>
    <scope>NUCLEOTIDE SEQUENCE</scope>
    <source>
        <tissue evidence="14">Leaf</tissue>
    </source>
</reference>
<evidence type="ECO:0000256" key="4">
    <source>
        <dbReference type="ARBA" id="ARBA00022614"/>
    </source>
</evidence>
<keyword evidence="15" id="KW-1185">Reference proteome</keyword>
<dbReference type="PROSITE" id="PS51257">
    <property type="entry name" value="PROKAR_LIPOPROTEIN"/>
    <property type="match status" value="1"/>
</dbReference>
<dbReference type="FunFam" id="3.80.10.10:FF:000453">
    <property type="entry name" value="Leucine-rich receptor-like protein kinase family protein"/>
    <property type="match status" value="1"/>
</dbReference>
<evidence type="ECO:0000256" key="2">
    <source>
        <dbReference type="ARBA" id="ARBA00009592"/>
    </source>
</evidence>
<accession>A0AAF1ARC6</accession>
<dbReference type="FunFam" id="3.80.10.10:FF:000726">
    <property type="entry name" value="Probably inactive leucine-rich repeat receptor-like protein kinase"/>
    <property type="match status" value="1"/>
</dbReference>
<evidence type="ECO:0000256" key="7">
    <source>
        <dbReference type="ARBA" id="ARBA00022737"/>
    </source>
</evidence>
<reference evidence="14" key="2">
    <citation type="submission" date="2022-03" db="EMBL/GenBank/DDBJ databases">
        <title>Draft title - Genomic analysis of global carrot germplasm unveils the trajectory of domestication and the origin of high carotenoid orange carrot.</title>
        <authorList>
            <person name="Iorizzo M."/>
            <person name="Ellison S."/>
            <person name="Senalik D."/>
            <person name="Macko-Podgorni A."/>
            <person name="Grzebelus D."/>
            <person name="Bostan H."/>
            <person name="Rolling W."/>
            <person name="Curaba J."/>
            <person name="Simon P."/>
        </authorList>
    </citation>
    <scope>NUCLEOTIDE SEQUENCE</scope>
    <source>
        <tissue evidence="14">Leaf</tissue>
    </source>
</reference>
<feature type="transmembrane region" description="Helical" evidence="12">
    <location>
        <begin position="624"/>
        <end position="650"/>
    </location>
</feature>
<proteinExistence type="inferred from homology"/>
<dbReference type="Pfam" id="PF13855">
    <property type="entry name" value="LRR_8"/>
    <property type="match status" value="2"/>
</dbReference>
<evidence type="ECO:0000259" key="13">
    <source>
        <dbReference type="PROSITE" id="PS50011"/>
    </source>
</evidence>
<evidence type="ECO:0000256" key="11">
    <source>
        <dbReference type="ARBA" id="ARBA00023180"/>
    </source>
</evidence>
<evidence type="ECO:0000256" key="1">
    <source>
        <dbReference type="ARBA" id="ARBA00004251"/>
    </source>
</evidence>
<dbReference type="AlphaFoldDB" id="A0AAF1ARC6"/>
<evidence type="ECO:0000313" key="15">
    <source>
        <dbReference type="Proteomes" id="UP000077755"/>
    </source>
</evidence>
<dbReference type="FunFam" id="3.80.10.10:FF:000129">
    <property type="entry name" value="Leucine-rich repeat receptor-like kinase"/>
    <property type="match status" value="1"/>
</dbReference>
<evidence type="ECO:0000256" key="10">
    <source>
        <dbReference type="ARBA" id="ARBA00023170"/>
    </source>
</evidence>
<dbReference type="GO" id="GO:0005524">
    <property type="term" value="F:ATP binding"/>
    <property type="evidence" value="ECO:0007669"/>
    <property type="project" value="InterPro"/>
</dbReference>
<keyword evidence="11" id="KW-0325">Glycoprotein</keyword>
<dbReference type="SUPFAM" id="SSF52058">
    <property type="entry name" value="L domain-like"/>
    <property type="match status" value="1"/>
</dbReference>
<keyword evidence="9 12" id="KW-0472">Membrane</keyword>
<dbReference type="FunFam" id="3.80.10.10:FF:000356">
    <property type="entry name" value="LRR receptor-like serine/threonine-protein kinase"/>
    <property type="match status" value="1"/>
</dbReference>
<dbReference type="Gene3D" id="1.10.510.10">
    <property type="entry name" value="Transferase(Phosphotransferase) domain 1"/>
    <property type="match status" value="1"/>
</dbReference>
<evidence type="ECO:0000256" key="5">
    <source>
        <dbReference type="ARBA" id="ARBA00022692"/>
    </source>
</evidence>
<dbReference type="Proteomes" id="UP000077755">
    <property type="component" value="Chromosome 2"/>
</dbReference>
<keyword evidence="10" id="KW-0675">Receptor</keyword>
<dbReference type="GO" id="GO:0009791">
    <property type="term" value="P:post-embryonic development"/>
    <property type="evidence" value="ECO:0007669"/>
    <property type="project" value="UniProtKB-ARBA"/>
</dbReference>